<evidence type="ECO:0000256" key="6">
    <source>
        <dbReference type="ARBA" id="ARBA00022989"/>
    </source>
</evidence>
<name>A0AAZ3SGN4_ONCTS</name>
<evidence type="ECO:0000256" key="1">
    <source>
        <dbReference type="ARBA" id="ARBA00004370"/>
    </source>
</evidence>
<sequence length="82" mass="8951">MRHKSHSRARGTTTSDGPDDSVEMLTRQGTTSPRYPKQEAARVSNNGALPPDLSYIVNARHGGENYVFSLLTGYCDPLQGSK</sequence>
<dbReference type="GO" id="GO:0005739">
    <property type="term" value="C:mitochondrion"/>
    <property type="evidence" value="ECO:0007669"/>
    <property type="project" value="GOC"/>
</dbReference>
<dbReference type="GO" id="GO:0009055">
    <property type="term" value="F:electron transfer activity"/>
    <property type="evidence" value="ECO:0007669"/>
    <property type="project" value="InterPro"/>
</dbReference>
<evidence type="ECO:0000313" key="11">
    <source>
        <dbReference type="Proteomes" id="UP000694402"/>
    </source>
</evidence>
<dbReference type="InterPro" id="IPR002326">
    <property type="entry name" value="Cyt_c1"/>
</dbReference>
<feature type="region of interest" description="Disordered" evidence="9">
    <location>
        <begin position="1"/>
        <end position="50"/>
    </location>
</feature>
<dbReference type="PANTHER" id="PTHR10266:SF3">
    <property type="entry name" value="CYTOCHROME C1, HEME PROTEIN, MITOCHONDRIAL"/>
    <property type="match status" value="1"/>
</dbReference>
<dbReference type="GO" id="GO:0046872">
    <property type="term" value="F:metal ion binding"/>
    <property type="evidence" value="ECO:0007669"/>
    <property type="project" value="UniProtKB-KW"/>
</dbReference>
<reference evidence="11" key="1">
    <citation type="journal article" date="2018" name="PLoS ONE">
        <title>Chinook salmon (Oncorhynchus tshawytscha) genome and transcriptome.</title>
        <authorList>
            <person name="Christensen K.A."/>
            <person name="Leong J.S."/>
            <person name="Sakhrani D."/>
            <person name="Biagi C.A."/>
            <person name="Minkley D.R."/>
            <person name="Withler R.E."/>
            <person name="Rondeau E.B."/>
            <person name="Koop B.F."/>
            <person name="Devlin R.H."/>
        </authorList>
    </citation>
    <scope>NUCLEOTIDE SEQUENCE [LARGE SCALE GENOMIC DNA]</scope>
</reference>
<evidence type="ECO:0000256" key="2">
    <source>
        <dbReference type="ARBA" id="ARBA00006488"/>
    </source>
</evidence>
<organism evidence="10 11">
    <name type="scientific">Oncorhynchus tshawytscha</name>
    <name type="common">Chinook salmon</name>
    <name type="synonym">Salmo tshawytscha</name>
    <dbReference type="NCBI Taxonomy" id="74940"/>
    <lineage>
        <taxon>Eukaryota</taxon>
        <taxon>Metazoa</taxon>
        <taxon>Chordata</taxon>
        <taxon>Craniata</taxon>
        <taxon>Vertebrata</taxon>
        <taxon>Euteleostomi</taxon>
        <taxon>Actinopterygii</taxon>
        <taxon>Neopterygii</taxon>
        <taxon>Teleostei</taxon>
        <taxon>Protacanthopterygii</taxon>
        <taxon>Salmoniformes</taxon>
        <taxon>Salmonidae</taxon>
        <taxon>Salmoninae</taxon>
        <taxon>Oncorhynchus</taxon>
    </lineage>
</organism>
<protein>
    <submittedName>
        <fullName evidence="10">Uncharacterized protein</fullName>
    </submittedName>
</protein>
<dbReference type="Ensembl" id="ENSOTST00005117902.1">
    <property type="protein sequence ID" value="ENSOTSP00005152171.1"/>
    <property type="gene ID" value="ENSOTSG00005044380.2"/>
</dbReference>
<evidence type="ECO:0000256" key="9">
    <source>
        <dbReference type="SAM" id="MobiDB-lite"/>
    </source>
</evidence>
<keyword evidence="8" id="KW-0472">Membrane</keyword>
<comment type="subcellular location">
    <subcellularLocation>
        <location evidence="1">Membrane</location>
    </subcellularLocation>
</comment>
<evidence type="ECO:0000256" key="4">
    <source>
        <dbReference type="ARBA" id="ARBA00022692"/>
    </source>
</evidence>
<reference evidence="10" key="3">
    <citation type="submission" date="2025-09" db="UniProtKB">
        <authorList>
            <consortium name="Ensembl"/>
        </authorList>
    </citation>
    <scope>IDENTIFICATION</scope>
</reference>
<evidence type="ECO:0000313" key="10">
    <source>
        <dbReference type="Ensembl" id="ENSOTSP00005152171.1"/>
    </source>
</evidence>
<dbReference type="GO" id="GO:0020037">
    <property type="term" value="F:heme binding"/>
    <property type="evidence" value="ECO:0007669"/>
    <property type="project" value="InterPro"/>
</dbReference>
<evidence type="ECO:0000256" key="8">
    <source>
        <dbReference type="ARBA" id="ARBA00023136"/>
    </source>
</evidence>
<proteinExistence type="inferred from homology"/>
<dbReference type="GO" id="GO:0016020">
    <property type="term" value="C:membrane"/>
    <property type="evidence" value="ECO:0007669"/>
    <property type="project" value="UniProtKB-SubCell"/>
</dbReference>
<dbReference type="Pfam" id="PF02167">
    <property type="entry name" value="Cytochrom_C1"/>
    <property type="match status" value="1"/>
</dbReference>
<evidence type="ECO:0000256" key="5">
    <source>
        <dbReference type="ARBA" id="ARBA00022723"/>
    </source>
</evidence>
<dbReference type="PANTHER" id="PTHR10266">
    <property type="entry name" value="CYTOCHROME C1"/>
    <property type="match status" value="1"/>
</dbReference>
<keyword evidence="3" id="KW-0349">Heme</keyword>
<dbReference type="GO" id="GO:0006122">
    <property type="term" value="P:mitochondrial electron transport, ubiquinol to cytochrome c"/>
    <property type="evidence" value="ECO:0007669"/>
    <property type="project" value="TreeGrafter"/>
</dbReference>
<keyword evidence="7" id="KW-0408">Iron</keyword>
<comment type="similarity">
    <text evidence="2">Belongs to the cytochrome c family.</text>
</comment>
<dbReference type="Proteomes" id="UP000694402">
    <property type="component" value="Unassembled WGS sequence"/>
</dbReference>
<dbReference type="SUPFAM" id="SSF46626">
    <property type="entry name" value="Cytochrome c"/>
    <property type="match status" value="1"/>
</dbReference>
<keyword evidence="4" id="KW-0812">Transmembrane</keyword>
<evidence type="ECO:0000256" key="7">
    <source>
        <dbReference type="ARBA" id="ARBA00023004"/>
    </source>
</evidence>
<dbReference type="GeneTree" id="ENSGT00390000012445"/>
<dbReference type="InterPro" id="IPR036909">
    <property type="entry name" value="Cyt_c-like_dom_sf"/>
</dbReference>
<dbReference type="PRINTS" id="PR00603">
    <property type="entry name" value="CYTOCHROMEC1"/>
</dbReference>
<dbReference type="Gene3D" id="1.10.760.10">
    <property type="entry name" value="Cytochrome c-like domain"/>
    <property type="match status" value="1"/>
</dbReference>
<keyword evidence="6" id="KW-1133">Transmembrane helix</keyword>
<evidence type="ECO:0000256" key="3">
    <source>
        <dbReference type="ARBA" id="ARBA00022617"/>
    </source>
</evidence>
<keyword evidence="5" id="KW-0479">Metal-binding</keyword>
<keyword evidence="11" id="KW-1185">Reference proteome</keyword>
<dbReference type="AlphaFoldDB" id="A0AAZ3SGN4"/>
<reference evidence="10" key="2">
    <citation type="submission" date="2025-08" db="UniProtKB">
        <authorList>
            <consortium name="Ensembl"/>
        </authorList>
    </citation>
    <scope>IDENTIFICATION</scope>
</reference>
<accession>A0AAZ3SGN4</accession>